<dbReference type="RefSeq" id="XP_004339853.1">
    <property type="nucleotide sequence ID" value="XM_004339805.1"/>
</dbReference>
<dbReference type="Gene3D" id="3.30.1140.40">
    <property type="entry name" value="Tctex-1"/>
    <property type="match status" value="1"/>
</dbReference>
<dbReference type="GO" id="GO:0005737">
    <property type="term" value="C:cytoplasm"/>
    <property type="evidence" value="ECO:0007669"/>
    <property type="project" value="TreeGrafter"/>
</dbReference>
<dbReference type="OMA" id="LCIGPPS"/>
<dbReference type="InterPro" id="IPR038586">
    <property type="entry name" value="Tctex-1-like_sf"/>
</dbReference>
<dbReference type="VEuPathDB" id="AmoebaDB:ACA1_248540"/>
<dbReference type="OrthoDB" id="10059120at2759"/>
<evidence type="ECO:0000313" key="2">
    <source>
        <dbReference type="Proteomes" id="UP000011083"/>
    </source>
</evidence>
<organism evidence="1 2">
    <name type="scientific">Acanthamoeba castellanii (strain ATCC 30010 / Neff)</name>
    <dbReference type="NCBI Taxonomy" id="1257118"/>
    <lineage>
        <taxon>Eukaryota</taxon>
        <taxon>Amoebozoa</taxon>
        <taxon>Discosea</taxon>
        <taxon>Longamoebia</taxon>
        <taxon>Centramoebida</taxon>
        <taxon>Acanthamoebidae</taxon>
        <taxon>Acanthamoeba</taxon>
    </lineage>
</organism>
<evidence type="ECO:0000313" key="1">
    <source>
        <dbReference type="EMBL" id="ELR17840.1"/>
    </source>
</evidence>
<dbReference type="Proteomes" id="UP000011083">
    <property type="component" value="Unassembled WGS sequence"/>
</dbReference>
<accession>L8GXW2</accession>
<dbReference type="PANTHER" id="PTHR21255:SF4">
    <property type="entry name" value="DYNEIN LIGHT CHAIN TCTEX-TYPE"/>
    <property type="match status" value="1"/>
</dbReference>
<dbReference type="PANTHER" id="PTHR21255">
    <property type="entry name" value="T-COMPLEX-ASSOCIATED-TESTIS-EXPRESSED 1/ DYNEIN LIGHT CHAIN"/>
    <property type="match status" value="1"/>
</dbReference>
<sequence length="102" mass="11554">MKEATEETLAGHQFVYADISKWTKEIMDTCIRNLSALKKPYKFIVTCVIMQKKGAGFHEASSCYWDSANDLSYSYRWENKSMHCITSVFAISLYAGNPAPAN</sequence>
<protein>
    <submittedName>
        <fullName evidence="1">Dynein light chain tctextype, putative</fullName>
    </submittedName>
</protein>
<gene>
    <name evidence="1" type="ORF">ACA1_248540</name>
</gene>
<dbReference type="GO" id="GO:0005868">
    <property type="term" value="C:cytoplasmic dynein complex"/>
    <property type="evidence" value="ECO:0007669"/>
    <property type="project" value="TreeGrafter"/>
</dbReference>
<dbReference type="STRING" id="1257118.L8GXW2"/>
<reference evidence="1 2" key="1">
    <citation type="journal article" date="2013" name="Genome Biol.">
        <title>Genome of Acanthamoeba castellanii highlights extensive lateral gene transfer and early evolution of tyrosine kinase signaling.</title>
        <authorList>
            <person name="Clarke M."/>
            <person name="Lohan A.J."/>
            <person name="Liu B."/>
            <person name="Lagkouvardos I."/>
            <person name="Roy S."/>
            <person name="Zafar N."/>
            <person name="Bertelli C."/>
            <person name="Schilde C."/>
            <person name="Kianianmomeni A."/>
            <person name="Burglin T.R."/>
            <person name="Frech C."/>
            <person name="Turcotte B."/>
            <person name="Kopec K.O."/>
            <person name="Synnott J.M."/>
            <person name="Choo C."/>
            <person name="Paponov I."/>
            <person name="Finkler A."/>
            <person name="Soon Heng Tan C."/>
            <person name="Hutchins A.P."/>
            <person name="Weinmeier T."/>
            <person name="Rattei T."/>
            <person name="Chu J.S."/>
            <person name="Gimenez G."/>
            <person name="Irimia M."/>
            <person name="Rigden D.J."/>
            <person name="Fitzpatrick D.A."/>
            <person name="Lorenzo-Morales J."/>
            <person name="Bateman A."/>
            <person name="Chiu C.H."/>
            <person name="Tang P."/>
            <person name="Hegemann P."/>
            <person name="Fromm H."/>
            <person name="Raoult D."/>
            <person name="Greub G."/>
            <person name="Miranda-Saavedra D."/>
            <person name="Chen N."/>
            <person name="Nash P."/>
            <person name="Ginger M.L."/>
            <person name="Horn M."/>
            <person name="Schaap P."/>
            <person name="Caler L."/>
            <person name="Loftus B."/>
        </authorList>
    </citation>
    <scope>NUCLEOTIDE SEQUENCE [LARGE SCALE GENOMIC DNA]</scope>
    <source>
        <strain evidence="1 2">Neff</strain>
    </source>
</reference>
<dbReference type="GO" id="GO:0007018">
    <property type="term" value="P:microtubule-based movement"/>
    <property type="evidence" value="ECO:0007669"/>
    <property type="project" value="TreeGrafter"/>
</dbReference>
<keyword evidence="2" id="KW-1185">Reference proteome</keyword>
<dbReference type="AlphaFoldDB" id="L8GXW2"/>
<dbReference type="EMBL" id="KB007971">
    <property type="protein sequence ID" value="ELR17840.1"/>
    <property type="molecule type" value="Genomic_DNA"/>
</dbReference>
<dbReference type="GO" id="GO:0045505">
    <property type="term" value="F:dynein intermediate chain binding"/>
    <property type="evidence" value="ECO:0007669"/>
    <property type="project" value="TreeGrafter"/>
</dbReference>
<dbReference type="Pfam" id="PF03645">
    <property type="entry name" value="Tctex-1"/>
    <property type="match status" value="1"/>
</dbReference>
<dbReference type="GeneID" id="14918567"/>
<proteinExistence type="predicted"/>
<dbReference type="CDD" id="cd21455">
    <property type="entry name" value="DLC-like_DYNLT1_DYNLT3"/>
    <property type="match status" value="1"/>
</dbReference>
<dbReference type="InterPro" id="IPR005334">
    <property type="entry name" value="Tctex-1-like"/>
</dbReference>
<dbReference type="KEGG" id="acan:ACA1_248540"/>
<name>L8GXW2_ACACF</name>